<reference evidence="18" key="2">
    <citation type="journal article" date="2014" name="Nat. Commun.">
        <title>The cavefish genome reveals candidate genes for eye loss.</title>
        <authorList>
            <person name="McGaugh S.E."/>
            <person name="Gross J.B."/>
            <person name="Aken B."/>
            <person name="Blin M."/>
            <person name="Borowsky R."/>
            <person name="Chalopin D."/>
            <person name="Hinaux H."/>
            <person name="Jeffery W.R."/>
            <person name="Keene A."/>
            <person name="Ma L."/>
            <person name="Minx P."/>
            <person name="Murphy D."/>
            <person name="O'Quin K.E."/>
            <person name="Retaux S."/>
            <person name="Rohner N."/>
            <person name="Searle S.M."/>
            <person name="Stahl B.A."/>
            <person name="Tabin C."/>
            <person name="Volff J.N."/>
            <person name="Yoshizawa M."/>
            <person name="Warren W.C."/>
        </authorList>
    </citation>
    <scope>NUCLEOTIDE SEQUENCE [LARGE SCALE GENOMIC DNA]</scope>
    <source>
        <strain evidence="18">female</strain>
    </source>
</reference>
<keyword evidence="11" id="KW-0675">Receptor</keyword>
<evidence type="ECO:0000256" key="15">
    <source>
        <dbReference type="SAM" id="Phobius"/>
    </source>
</evidence>
<dbReference type="PROSITE" id="PS50262">
    <property type="entry name" value="G_PROTEIN_RECEP_F1_2"/>
    <property type="match status" value="1"/>
</dbReference>
<dbReference type="GO" id="GO:0007193">
    <property type="term" value="P:adenylate cyclase-inhibiting G protein-coupled receptor signaling pathway"/>
    <property type="evidence" value="ECO:0007669"/>
    <property type="project" value="TreeGrafter"/>
</dbReference>
<feature type="transmembrane region" description="Helical" evidence="15">
    <location>
        <begin position="13"/>
        <end position="41"/>
    </location>
</feature>
<dbReference type="Bgee" id="ENSAMXG00000008858">
    <property type="expression patterns" value="Expressed in brain and 4 other cell types or tissues"/>
</dbReference>
<evidence type="ECO:0000256" key="6">
    <source>
        <dbReference type="ARBA" id="ARBA00022843"/>
    </source>
</evidence>
<evidence type="ECO:0000256" key="11">
    <source>
        <dbReference type="ARBA" id="ARBA00023170"/>
    </source>
</evidence>
<feature type="domain" description="G-protein coupled receptors family 1 profile" evidence="16">
    <location>
        <begin position="32"/>
        <end position="290"/>
    </location>
</feature>
<keyword evidence="9 15" id="KW-0472">Membrane</keyword>
<evidence type="ECO:0000256" key="14">
    <source>
        <dbReference type="ARBA" id="ARBA00023273"/>
    </source>
</evidence>
<dbReference type="GO" id="GO:0008528">
    <property type="term" value="F:G protein-coupled peptide receptor activity"/>
    <property type="evidence" value="ECO:0007669"/>
    <property type="project" value="TreeGrafter"/>
</dbReference>
<evidence type="ECO:0000256" key="4">
    <source>
        <dbReference type="ARBA" id="ARBA00022692"/>
    </source>
</evidence>
<keyword evidence="7 15" id="KW-1133">Transmembrane helix</keyword>
<dbReference type="InterPro" id="IPR000276">
    <property type="entry name" value="GPCR_Rhodpsn"/>
</dbReference>
<reference evidence="17" key="4">
    <citation type="submission" date="2025-09" db="UniProtKB">
        <authorList>
            <consortium name="Ensembl"/>
        </authorList>
    </citation>
    <scope>IDENTIFICATION</scope>
</reference>
<evidence type="ECO:0000256" key="7">
    <source>
        <dbReference type="ARBA" id="ARBA00022989"/>
    </source>
</evidence>
<dbReference type="GO" id="GO:0043235">
    <property type="term" value="C:receptor complex"/>
    <property type="evidence" value="ECO:0007669"/>
    <property type="project" value="TreeGrafter"/>
</dbReference>
<keyword evidence="12" id="KW-0325">Glycoprotein</keyword>
<accession>A0A3B1K447</accession>
<dbReference type="Gene3D" id="1.20.1070.10">
    <property type="entry name" value="Rhodopsin 7-helix transmembrane proteins"/>
    <property type="match status" value="1"/>
</dbReference>
<dbReference type="GO" id="GO:0043410">
    <property type="term" value="P:positive regulation of MAPK cascade"/>
    <property type="evidence" value="ECO:0007669"/>
    <property type="project" value="TreeGrafter"/>
</dbReference>
<dbReference type="Ensembl" id="ENSAMXT00000034570.1">
    <property type="protein sequence ID" value="ENSAMXP00000049412.1"/>
    <property type="gene ID" value="ENSAMXG00000008858.2"/>
</dbReference>
<feature type="transmembrane region" description="Helical" evidence="15">
    <location>
        <begin position="53"/>
        <end position="73"/>
    </location>
</feature>
<dbReference type="InterPro" id="IPR017452">
    <property type="entry name" value="GPCR_Rhodpsn_7TM"/>
</dbReference>
<keyword evidence="18" id="KW-1185">Reference proteome</keyword>
<dbReference type="PANTHER" id="PTHR46216:SF4">
    <property type="entry name" value="G-PROTEIN COUPLED RECEPTOR 37-LIKE 1"/>
    <property type="match status" value="1"/>
</dbReference>
<keyword evidence="10" id="KW-1015">Disulfide bond</keyword>
<dbReference type="Pfam" id="PF00001">
    <property type="entry name" value="7tm_1"/>
    <property type="match status" value="1"/>
</dbReference>
<keyword evidence="6" id="KW-0832">Ubl conjugation</keyword>
<keyword evidence="14" id="KW-0966">Cell projection</keyword>
<evidence type="ECO:0000313" key="17">
    <source>
        <dbReference type="Ensembl" id="ENSAMXP00000049412.1"/>
    </source>
</evidence>
<dbReference type="GeneTree" id="ENSGT01150000286942"/>
<dbReference type="AlphaFoldDB" id="A0A3B1K447"/>
<keyword evidence="4 15" id="KW-0812">Transmembrane</keyword>
<evidence type="ECO:0000256" key="8">
    <source>
        <dbReference type="ARBA" id="ARBA00023040"/>
    </source>
</evidence>
<reference evidence="18" key="1">
    <citation type="submission" date="2013-03" db="EMBL/GenBank/DDBJ databases">
        <authorList>
            <person name="Jeffery W."/>
            <person name="Warren W."/>
            <person name="Wilson R.K."/>
        </authorList>
    </citation>
    <scope>NUCLEOTIDE SEQUENCE</scope>
    <source>
        <strain evidence="18">female</strain>
    </source>
</reference>
<dbReference type="SUPFAM" id="SSF81321">
    <property type="entry name" value="Family A G protein-coupled receptor-like"/>
    <property type="match status" value="1"/>
</dbReference>
<feature type="transmembrane region" description="Helical" evidence="15">
    <location>
        <begin position="93"/>
        <end position="111"/>
    </location>
</feature>
<feature type="transmembrane region" description="Helical" evidence="15">
    <location>
        <begin position="132"/>
        <end position="152"/>
    </location>
</feature>
<organism evidence="17 18">
    <name type="scientific">Astyanax mexicanus</name>
    <name type="common">Blind cave fish</name>
    <name type="synonym">Astyanax fasciatus mexicanus</name>
    <dbReference type="NCBI Taxonomy" id="7994"/>
    <lineage>
        <taxon>Eukaryota</taxon>
        <taxon>Metazoa</taxon>
        <taxon>Chordata</taxon>
        <taxon>Craniata</taxon>
        <taxon>Vertebrata</taxon>
        <taxon>Euteleostomi</taxon>
        <taxon>Actinopterygii</taxon>
        <taxon>Neopterygii</taxon>
        <taxon>Teleostei</taxon>
        <taxon>Ostariophysi</taxon>
        <taxon>Characiformes</taxon>
        <taxon>Characoidei</taxon>
        <taxon>Acestrorhamphidae</taxon>
        <taxon>Acestrorhamphinae</taxon>
        <taxon>Astyanax</taxon>
    </lineage>
</organism>
<dbReference type="GO" id="GO:0042995">
    <property type="term" value="C:cell projection"/>
    <property type="evidence" value="ECO:0007669"/>
    <property type="project" value="UniProtKB-SubCell"/>
</dbReference>
<keyword evidence="8" id="KW-0297">G-protein coupled receptor</keyword>
<dbReference type="PRINTS" id="PR01421">
    <property type="entry name" value="GPR37ORPHANR"/>
</dbReference>
<dbReference type="PANTHER" id="PTHR46216">
    <property type="entry name" value="PROSAPOSIN RECEPTOR GPR37 FAMILY MEMBER"/>
    <property type="match status" value="1"/>
</dbReference>
<protein>
    <submittedName>
        <fullName evidence="17">G protein-coupled receptor 37 like 1</fullName>
    </submittedName>
</protein>
<keyword evidence="5" id="KW-0732">Signal</keyword>
<keyword evidence="13" id="KW-0807">Transducer</keyword>
<dbReference type="InterPro" id="IPR003909">
    <property type="entry name" value="GPR37_orph"/>
</dbReference>
<evidence type="ECO:0000256" key="3">
    <source>
        <dbReference type="ARBA" id="ARBA00022475"/>
    </source>
</evidence>
<name>A0A3B1K447_ASTMX</name>
<comment type="subcellular location">
    <subcellularLocation>
        <location evidence="2">Cell membrane</location>
        <topology evidence="2">Multi-pass membrane protein</topology>
    </subcellularLocation>
    <subcellularLocation>
        <location evidence="1">Cell projection</location>
    </subcellularLocation>
</comment>
<reference evidence="17" key="3">
    <citation type="submission" date="2025-08" db="UniProtKB">
        <authorList>
            <consortium name="Ensembl"/>
        </authorList>
    </citation>
    <scope>IDENTIFICATION</scope>
</reference>
<evidence type="ECO:0000256" key="10">
    <source>
        <dbReference type="ARBA" id="ARBA00023157"/>
    </source>
</evidence>
<sequence length="326" mass="36400">VHNPLYPVTDDSYGAYAVMLLSLVVFAVGVVGNLAVMCIVWHNYYLKNTWNCVLASMAFWDFIVLFFCLPVVIFNELTKRRLMGDLSCRLVPYVEVTSLGVFTFSLCALSIDRFHRLTGAPSRPLQQQQVESCGSIVAKLSVVWFGSLLLAIPELLLWQMDSEVSAVSGLPVDSCARRPAAALPEAVYSLVLTYHEARMWWSFGCFFCLPLLFSLACRLLTNHMVEENLRQTRLEEQMSRMLTMLTIVYGLCCLPEHAWSIGLTYASLQISKNTLALLALIGQFLMFCRYEVPSIPLLLNTSAPKSTLSITENAVGCTVEYTVSAS</sequence>
<evidence type="ECO:0000256" key="2">
    <source>
        <dbReference type="ARBA" id="ARBA00004651"/>
    </source>
</evidence>
<evidence type="ECO:0000256" key="12">
    <source>
        <dbReference type="ARBA" id="ARBA00023180"/>
    </source>
</evidence>
<keyword evidence="3" id="KW-1003">Cell membrane</keyword>
<evidence type="ECO:0000259" key="16">
    <source>
        <dbReference type="PROSITE" id="PS50262"/>
    </source>
</evidence>
<evidence type="ECO:0000256" key="13">
    <source>
        <dbReference type="ARBA" id="ARBA00023224"/>
    </source>
</evidence>
<evidence type="ECO:0000256" key="1">
    <source>
        <dbReference type="ARBA" id="ARBA00004316"/>
    </source>
</evidence>
<evidence type="ECO:0000256" key="9">
    <source>
        <dbReference type="ARBA" id="ARBA00023136"/>
    </source>
</evidence>
<feature type="transmembrane region" description="Helical" evidence="15">
    <location>
        <begin position="199"/>
        <end position="221"/>
    </location>
</feature>
<proteinExistence type="predicted"/>
<dbReference type="Proteomes" id="UP000018467">
    <property type="component" value="Unassembled WGS sequence"/>
</dbReference>
<dbReference type="PRINTS" id="PR00237">
    <property type="entry name" value="GPCRRHODOPSN"/>
</dbReference>
<evidence type="ECO:0000256" key="5">
    <source>
        <dbReference type="ARBA" id="ARBA00022729"/>
    </source>
</evidence>
<dbReference type="GO" id="GO:0005886">
    <property type="term" value="C:plasma membrane"/>
    <property type="evidence" value="ECO:0007669"/>
    <property type="project" value="UniProtKB-SubCell"/>
</dbReference>
<evidence type="ECO:0000313" key="18">
    <source>
        <dbReference type="Proteomes" id="UP000018467"/>
    </source>
</evidence>